<dbReference type="PROSITE" id="PS00141">
    <property type="entry name" value="ASP_PROTEASE"/>
    <property type="match status" value="1"/>
</dbReference>
<dbReference type="InterPro" id="IPR033121">
    <property type="entry name" value="PEPTIDASE_A1"/>
</dbReference>
<keyword evidence="10" id="KW-1185">Reference proteome</keyword>
<dbReference type="InterPro" id="IPR001969">
    <property type="entry name" value="Aspartic_peptidase_AS"/>
</dbReference>
<keyword evidence="2 9" id="KW-0645">Protease</keyword>
<dbReference type="InterPro" id="IPR034164">
    <property type="entry name" value="Pepsin-like_dom"/>
</dbReference>
<dbReference type="OrthoDB" id="3047876at2759"/>
<feature type="domain" description="Peptidase A1" evidence="8">
    <location>
        <begin position="55"/>
        <end position="306"/>
    </location>
</feature>
<accession>A0A8H7D8V4</accession>
<name>A0A8H7D8V4_9AGAR</name>
<dbReference type="Pfam" id="PF00026">
    <property type="entry name" value="Asp"/>
    <property type="match status" value="1"/>
</dbReference>
<dbReference type="SUPFAM" id="SSF50630">
    <property type="entry name" value="Acid proteases"/>
    <property type="match status" value="1"/>
</dbReference>
<evidence type="ECO:0000313" key="9">
    <source>
        <dbReference type="EMBL" id="KAF7363026.1"/>
    </source>
</evidence>
<feature type="chain" id="PRO_5034897902" evidence="7">
    <location>
        <begin position="23"/>
        <end position="306"/>
    </location>
</feature>
<dbReference type="AlphaFoldDB" id="A0A8H7D8V4"/>
<dbReference type="Gene3D" id="2.40.70.10">
    <property type="entry name" value="Acid Proteases"/>
    <property type="match status" value="2"/>
</dbReference>
<dbReference type="GO" id="GO:0004190">
    <property type="term" value="F:aspartic-type endopeptidase activity"/>
    <property type="evidence" value="ECO:0007669"/>
    <property type="project" value="UniProtKB-KW"/>
</dbReference>
<dbReference type="GO" id="GO:0006508">
    <property type="term" value="P:proteolysis"/>
    <property type="evidence" value="ECO:0007669"/>
    <property type="project" value="UniProtKB-KW"/>
</dbReference>
<comment type="similarity">
    <text evidence="1">Belongs to the peptidase A1 family.</text>
</comment>
<feature type="signal peptide" evidence="7">
    <location>
        <begin position="1"/>
        <end position="22"/>
    </location>
</feature>
<evidence type="ECO:0000256" key="7">
    <source>
        <dbReference type="SAM" id="SignalP"/>
    </source>
</evidence>
<proteinExistence type="inferred from homology"/>
<keyword evidence="4" id="KW-0064">Aspartyl protease</keyword>
<evidence type="ECO:0000256" key="4">
    <source>
        <dbReference type="ARBA" id="ARBA00022750"/>
    </source>
</evidence>
<comment type="caution">
    <text evidence="9">The sequence shown here is derived from an EMBL/GenBank/DDBJ whole genome shotgun (WGS) entry which is preliminary data.</text>
</comment>
<dbReference type="PROSITE" id="PS51767">
    <property type="entry name" value="PEPTIDASE_A1"/>
    <property type="match status" value="1"/>
</dbReference>
<evidence type="ECO:0000259" key="8">
    <source>
        <dbReference type="PROSITE" id="PS51767"/>
    </source>
</evidence>
<keyword evidence="5" id="KW-0378">Hydrolase</keyword>
<keyword evidence="6" id="KW-0865">Zymogen</keyword>
<evidence type="ECO:0000256" key="2">
    <source>
        <dbReference type="ARBA" id="ARBA00022670"/>
    </source>
</evidence>
<dbReference type="InterPro" id="IPR021109">
    <property type="entry name" value="Peptidase_aspartic_dom_sf"/>
</dbReference>
<dbReference type="GO" id="GO:0005576">
    <property type="term" value="C:extracellular region"/>
    <property type="evidence" value="ECO:0007669"/>
    <property type="project" value="TreeGrafter"/>
</dbReference>
<evidence type="ECO:0000256" key="6">
    <source>
        <dbReference type="ARBA" id="ARBA00023145"/>
    </source>
</evidence>
<dbReference type="GO" id="GO:0031505">
    <property type="term" value="P:fungal-type cell wall organization"/>
    <property type="evidence" value="ECO:0007669"/>
    <property type="project" value="TreeGrafter"/>
</dbReference>
<evidence type="ECO:0000256" key="3">
    <source>
        <dbReference type="ARBA" id="ARBA00022729"/>
    </source>
</evidence>
<dbReference type="GO" id="GO:0009277">
    <property type="term" value="C:fungal-type cell wall"/>
    <property type="evidence" value="ECO:0007669"/>
    <property type="project" value="TreeGrafter"/>
</dbReference>
<protein>
    <submittedName>
        <fullName evidence="9">Acid protease</fullName>
    </submittedName>
</protein>
<evidence type="ECO:0000313" key="10">
    <source>
        <dbReference type="Proteomes" id="UP000620124"/>
    </source>
</evidence>
<evidence type="ECO:0000256" key="5">
    <source>
        <dbReference type="ARBA" id="ARBA00022801"/>
    </source>
</evidence>
<keyword evidence="3 7" id="KW-0732">Signal</keyword>
<organism evidence="9 10">
    <name type="scientific">Mycena venus</name>
    <dbReference type="NCBI Taxonomy" id="2733690"/>
    <lineage>
        <taxon>Eukaryota</taxon>
        <taxon>Fungi</taxon>
        <taxon>Dikarya</taxon>
        <taxon>Basidiomycota</taxon>
        <taxon>Agaricomycotina</taxon>
        <taxon>Agaricomycetes</taxon>
        <taxon>Agaricomycetidae</taxon>
        <taxon>Agaricales</taxon>
        <taxon>Marasmiineae</taxon>
        <taxon>Mycenaceae</taxon>
        <taxon>Mycena</taxon>
    </lineage>
</organism>
<gene>
    <name evidence="9" type="ORF">MVEN_00654400</name>
</gene>
<reference evidence="9" key="1">
    <citation type="submission" date="2020-05" db="EMBL/GenBank/DDBJ databases">
        <title>Mycena genomes resolve the evolution of fungal bioluminescence.</title>
        <authorList>
            <person name="Tsai I.J."/>
        </authorList>
    </citation>
    <scope>NUCLEOTIDE SEQUENCE</scope>
    <source>
        <strain evidence="9">CCC161011</strain>
    </source>
</reference>
<sequence>MWSSFKFCLPVLAAALAERANALAVEGSPRSHSDRRAVFTVLGNATEDNVINERYTVNITVNGRNFQVAIDTGSTDLWIVTPPDFQFNDTGIPVVDSYGDGETTNVVGTIGFATVQLGGYTVLHQAYNNANASKVGLGDIVNRGLDGLMGFNVADGYSPIQETLKSSNLDPSPGASFLSNIFDQSPDQQNFLGVSLSRTDDLEGSADASFLINEVDPNYANVVSAPAIPLFPGTNGRWSVLIDGISVDGVSIPVTPSTVQDAPAGKVVALMDTGTPGASFPADFLDRLFGAIPGSVVHHRPNLMLA</sequence>
<dbReference type="InterPro" id="IPR001461">
    <property type="entry name" value="Aspartic_peptidase_A1"/>
</dbReference>
<dbReference type="Proteomes" id="UP000620124">
    <property type="component" value="Unassembled WGS sequence"/>
</dbReference>
<evidence type="ECO:0000256" key="1">
    <source>
        <dbReference type="ARBA" id="ARBA00007447"/>
    </source>
</evidence>
<dbReference type="CDD" id="cd05471">
    <property type="entry name" value="pepsin_like"/>
    <property type="match status" value="1"/>
</dbReference>
<dbReference type="PANTHER" id="PTHR47965">
    <property type="entry name" value="ASPARTYL PROTEASE-RELATED"/>
    <property type="match status" value="1"/>
</dbReference>
<dbReference type="PANTHER" id="PTHR47965:SF12">
    <property type="entry name" value="ASPARTIC PROTEINASE 3-RELATED"/>
    <property type="match status" value="1"/>
</dbReference>
<dbReference type="EMBL" id="JACAZI010000004">
    <property type="protein sequence ID" value="KAF7363026.1"/>
    <property type="molecule type" value="Genomic_DNA"/>
</dbReference>